<evidence type="ECO:0000256" key="10">
    <source>
        <dbReference type="ARBA" id="ARBA00030997"/>
    </source>
</evidence>
<feature type="domain" description="Cytosol aminopeptidase" evidence="15">
    <location>
        <begin position="208"/>
        <end position="515"/>
    </location>
</feature>
<comment type="catalytic activity">
    <reaction evidence="6">
        <text>an S-substituted L-cysteinylglycine + H2O = an S-substituted L-cysteine + glycine</text>
        <dbReference type="Rhea" id="RHEA:60444"/>
        <dbReference type="ChEBI" id="CHEBI:15377"/>
        <dbReference type="ChEBI" id="CHEBI:57305"/>
        <dbReference type="ChEBI" id="CHEBI:58717"/>
        <dbReference type="ChEBI" id="CHEBI:143103"/>
        <dbReference type="EC" id="3.4.13.23"/>
    </reaction>
    <physiologicalReaction direction="left-to-right" evidence="6">
        <dbReference type="Rhea" id="RHEA:60445"/>
    </physiologicalReaction>
</comment>
<dbReference type="EC" id="3.4.13.23" evidence="7"/>
<gene>
    <name evidence="17" type="ORF">LSTR_LSTR003110</name>
</gene>
<evidence type="ECO:0000313" key="18">
    <source>
        <dbReference type="Proteomes" id="UP000291343"/>
    </source>
</evidence>
<dbReference type="GO" id="GO:0005737">
    <property type="term" value="C:cytoplasm"/>
    <property type="evidence" value="ECO:0007669"/>
    <property type="project" value="InterPro"/>
</dbReference>
<comment type="function">
    <text evidence="12">Cytosolic metallopeptidase that catalyzes the removal of unsubstituted N-terminal hydrophobic amino acids from various peptides. The presence of Zn(2+) ions is essential for the peptidase activity, and the association with other cofactors can modulate the substrate spectificity of the enzyme. For instance, in the presence of Mn(2+), it displays a specific Cys-Gly hydrolyzing activity of Cys-Gly-S-conjugates. Involved in the metabolism of glutathione and in the degradation of glutathione S-conjugates, which may play a role in the control of the cell redox status.</text>
</comment>
<evidence type="ECO:0000256" key="13">
    <source>
        <dbReference type="ARBA" id="ARBA00047881"/>
    </source>
</evidence>
<evidence type="ECO:0000256" key="9">
    <source>
        <dbReference type="ARBA" id="ARBA00030930"/>
    </source>
</evidence>
<evidence type="ECO:0000256" key="7">
    <source>
        <dbReference type="ARBA" id="ARBA00023625"/>
    </source>
</evidence>
<evidence type="ECO:0000313" key="17">
    <source>
        <dbReference type="EMBL" id="RZF37699.1"/>
    </source>
</evidence>
<comment type="caution">
    <text evidence="17">The sequence shown here is derived from an EMBL/GenBank/DDBJ whole genome shotgun (WGS) entry which is preliminary data.</text>
</comment>
<sequence length="545" mass="59932">MWKLLRKLTSNQNLQTNLTNEVCHQSKRCSSKLSKCVDNSTGLVLGTYIKGHDDKVVAELTDTALKYNIVSEGKLVSLLGISGPSPRKHEFRILNGVESTYPNVTVVGLGHNCVGYNEEEEIDECKEKIREAAALGVRVLQDICYSKVIYLEDFGHAESAAEGAVMGLWKHQEHKSDSTKVDAPRLQLFNSCDLDSWHIGLIKGEAQNLARRLCELPANILVPRRFAEFAVDFMYPMGINIEIKTTPWLKDMGMNAFLAVAKGSCHEPILLEASYIGCDPCTPPIVMIGKGVTFDTGGFCLKEPRDMWYMRGDMAGAACVIAAMKAAATLQLAVNIRALIPLCENMLGPNAMKPGDIERAMNGRTIAIDSTDTQAKLIMTDVLSYAAKFKPTFTLDVGTLSRGVKQGLGSAATGVWTNNEKLWENMRLAGIHTGDRVWRLPLWNHFDKFVKYSDIADYANTADCLGSACRSAALLKQFVCGDWIHLDNYGVAREADPSAKYLRPGMTGRPTRTLIEFLAQCTIAPNGEVKSPSEEKLKKKAASGK</sequence>
<dbReference type="Gene3D" id="3.40.630.10">
    <property type="entry name" value="Zn peptidases"/>
    <property type="match status" value="1"/>
</dbReference>
<evidence type="ECO:0000256" key="14">
    <source>
        <dbReference type="ARBA" id="ARBA00049107"/>
    </source>
</evidence>
<dbReference type="InterPro" id="IPR043472">
    <property type="entry name" value="Macro_dom-like"/>
</dbReference>
<evidence type="ECO:0000256" key="5">
    <source>
        <dbReference type="ARBA" id="ARBA00022801"/>
    </source>
</evidence>
<feature type="domain" description="Peptidase M17 leucyl aminopeptidase N-terminal" evidence="16">
    <location>
        <begin position="58"/>
        <end position="177"/>
    </location>
</feature>
<evidence type="ECO:0000256" key="4">
    <source>
        <dbReference type="ARBA" id="ARBA00022670"/>
    </source>
</evidence>
<dbReference type="FunCoup" id="A0A482WVP2">
    <property type="interactions" value="763"/>
</dbReference>
<evidence type="ECO:0000256" key="12">
    <source>
        <dbReference type="ARBA" id="ARBA00045966"/>
    </source>
</evidence>
<comment type="catalytic activity">
    <reaction evidence="14">
        <text>L-cysteinylglycine + H2O = L-cysteine + glycine</text>
        <dbReference type="Rhea" id="RHEA:28783"/>
        <dbReference type="ChEBI" id="CHEBI:15377"/>
        <dbReference type="ChEBI" id="CHEBI:35235"/>
        <dbReference type="ChEBI" id="CHEBI:57305"/>
        <dbReference type="ChEBI" id="CHEBI:61694"/>
    </reaction>
    <physiologicalReaction direction="left-to-right" evidence="14">
        <dbReference type="Rhea" id="RHEA:28784"/>
    </physiologicalReaction>
</comment>
<dbReference type="Pfam" id="PF02789">
    <property type="entry name" value="Peptidase_M17_N"/>
    <property type="match status" value="1"/>
</dbReference>
<evidence type="ECO:0000256" key="1">
    <source>
        <dbReference type="ARBA" id="ARBA00009528"/>
    </source>
</evidence>
<evidence type="ECO:0000256" key="6">
    <source>
        <dbReference type="ARBA" id="ARBA00023511"/>
    </source>
</evidence>
<protein>
    <recommendedName>
        <fullName evidence="2">Cytosol aminopeptidase</fullName>
        <ecNumber evidence="7">3.4.13.23</ecNumber>
    </recommendedName>
    <alternativeName>
        <fullName evidence="10">Cysteinylglycine-S-conjugate dipeptidase</fullName>
    </alternativeName>
    <alternativeName>
        <fullName evidence="11">Leucine aminopeptidase 3</fullName>
    </alternativeName>
    <alternativeName>
        <fullName evidence="9">Proline aminopeptidase</fullName>
    </alternativeName>
    <alternativeName>
        <fullName evidence="8">Prolyl aminopeptidase</fullName>
    </alternativeName>
</protein>
<evidence type="ECO:0000256" key="11">
    <source>
        <dbReference type="ARBA" id="ARBA00031564"/>
    </source>
</evidence>
<dbReference type="InterPro" id="IPR011356">
    <property type="entry name" value="Leucine_aapep/pepB"/>
</dbReference>
<comment type="similarity">
    <text evidence="1">Belongs to the peptidase M17 family.</text>
</comment>
<dbReference type="Proteomes" id="UP000291343">
    <property type="component" value="Unassembled WGS sequence"/>
</dbReference>
<dbReference type="AlphaFoldDB" id="A0A482WVP2"/>
<dbReference type="PANTHER" id="PTHR11963:SF25">
    <property type="entry name" value="CYTOSOL AMINOPEPTIDASE"/>
    <property type="match status" value="1"/>
</dbReference>
<keyword evidence="4" id="KW-0645">Protease</keyword>
<dbReference type="PRINTS" id="PR00481">
    <property type="entry name" value="LAMNOPPTDASE"/>
</dbReference>
<proteinExistence type="inferred from homology"/>
<organism evidence="17 18">
    <name type="scientific">Laodelphax striatellus</name>
    <name type="common">Small brown planthopper</name>
    <name type="synonym">Delphax striatella</name>
    <dbReference type="NCBI Taxonomy" id="195883"/>
    <lineage>
        <taxon>Eukaryota</taxon>
        <taxon>Metazoa</taxon>
        <taxon>Ecdysozoa</taxon>
        <taxon>Arthropoda</taxon>
        <taxon>Hexapoda</taxon>
        <taxon>Insecta</taxon>
        <taxon>Pterygota</taxon>
        <taxon>Neoptera</taxon>
        <taxon>Paraneoptera</taxon>
        <taxon>Hemiptera</taxon>
        <taxon>Auchenorrhyncha</taxon>
        <taxon>Fulgoroidea</taxon>
        <taxon>Delphacidae</taxon>
        <taxon>Criomorphinae</taxon>
        <taxon>Laodelphax</taxon>
    </lineage>
</organism>
<dbReference type="SMR" id="A0A482WVP2"/>
<dbReference type="EMBL" id="QKKF02023479">
    <property type="protein sequence ID" value="RZF37699.1"/>
    <property type="molecule type" value="Genomic_DNA"/>
</dbReference>
<dbReference type="OrthoDB" id="412814at2759"/>
<dbReference type="SUPFAM" id="SSF52949">
    <property type="entry name" value="Macro domain-like"/>
    <property type="match status" value="1"/>
</dbReference>
<dbReference type="GO" id="GO:0030145">
    <property type="term" value="F:manganese ion binding"/>
    <property type="evidence" value="ECO:0007669"/>
    <property type="project" value="InterPro"/>
</dbReference>
<dbReference type="InterPro" id="IPR000819">
    <property type="entry name" value="Peptidase_M17_C"/>
</dbReference>
<reference evidence="17 18" key="1">
    <citation type="journal article" date="2017" name="Gigascience">
        <title>Genome sequence of the small brown planthopper, Laodelphax striatellus.</title>
        <authorList>
            <person name="Zhu J."/>
            <person name="Jiang F."/>
            <person name="Wang X."/>
            <person name="Yang P."/>
            <person name="Bao Y."/>
            <person name="Zhao W."/>
            <person name="Wang W."/>
            <person name="Lu H."/>
            <person name="Wang Q."/>
            <person name="Cui N."/>
            <person name="Li J."/>
            <person name="Chen X."/>
            <person name="Luo L."/>
            <person name="Yu J."/>
            <person name="Kang L."/>
            <person name="Cui F."/>
        </authorList>
    </citation>
    <scope>NUCLEOTIDE SEQUENCE [LARGE SCALE GENOMIC DNA]</scope>
    <source>
        <strain evidence="17">Lst14</strain>
    </source>
</reference>
<evidence type="ECO:0000256" key="8">
    <source>
        <dbReference type="ARBA" id="ARBA00029605"/>
    </source>
</evidence>
<evidence type="ECO:0000256" key="2">
    <source>
        <dbReference type="ARBA" id="ARBA00014190"/>
    </source>
</evidence>
<evidence type="ECO:0000259" key="16">
    <source>
        <dbReference type="Pfam" id="PF02789"/>
    </source>
</evidence>
<name>A0A482WVP2_LAOST</name>
<dbReference type="STRING" id="195883.A0A482WVP2"/>
<evidence type="ECO:0000256" key="3">
    <source>
        <dbReference type="ARBA" id="ARBA00022438"/>
    </source>
</evidence>
<dbReference type="GO" id="GO:0006508">
    <property type="term" value="P:proteolysis"/>
    <property type="evidence" value="ECO:0007669"/>
    <property type="project" value="UniProtKB-KW"/>
</dbReference>
<dbReference type="SUPFAM" id="SSF53187">
    <property type="entry name" value="Zn-dependent exopeptidases"/>
    <property type="match status" value="1"/>
</dbReference>
<dbReference type="CDD" id="cd00433">
    <property type="entry name" value="Peptidase_M17"/>
    <property type="match status" value="1"/>
</dbReference>
<dbReference type="PANTHER" id="PTHR11963">
    <property type="entry name" value="LEUCINE AMINOPEPTIDASE-RELATED"/>
    <property type="match status" value="1"/>
</dbReference>
<dbReference type="InterPro" id="IPR008283">
    <property type="entry name" value="Peptidase_M17_N"/>
</dbReference>
<evidence type="ECO:0000259" key="15">
    <source>
        <dbReference type="Pfam" id="PF00883"/>
    </source>
</evidence>
<accession>A0A482WVP2</accession>
<dbReference type="Gene3D" id="3.40.220.10">
    <property type="entry name" value="Leucine Aminopeptidase, subunit E, domain 1"/>
    <property type="match status" value="1"/>
</dbReference>
<dbReference type="Pfam" id="PF00883">
    <property type="entry name" value="Peptidase_M17"/>
    <property type="match status" value="1"/>
</dbReference>
<keyword evidence="3" id="KW-0031">Aminopeptidase</keyword>
<keyword evidence="18" id="KW-1185">Reference proteome</keyword>
<comment type="catalytic activity">
    <reaction evidence="13">
        <text>S-benzyl-L-cysteinylglycine + H2O = S-benzyl-L-cysteine + glycine</text>
        <dbReference type="Rhea" id="RHEA:62568"/>
        <dbReference type="ChEBI" id="CHEBI:15377"/>
        <dbReference type="ChEBI" id="CHEBI:57305"/>
        <dbReference type="ChEBI" id="CHEBI:145802"/>
        <dbReference type="ChEBI" id="CHEBI:145803"/>
    </reaction>
    <physiologicalReaction direction="left-to-right" evidence="13">
        <dbReference type="Rhea" id="RHEA:62569"/>
    </physiologicalReaction>
</comment>
<keyword evidence="5" id="KW-0378">Hydrolase</keyword>
<dbReference type="InParanoid" id="A0A482WVP2"/>
<dbReference type="GO" id="GO:0070006">
    <property type="term" value="F:metalloaminopeptidase activity"/>
    <property type="evidence" value="ECO:0007669"/>
    <property type="project" value="InterPro"/>
</dbReference>